<feature type="chain" id="PRO_5032779927" description="beta-N-acetylhexosaminidase" evidence="7">
    <location>
        <begin position="21"/>
        <end position="414"/>
    </location>
</feature>
<dbReference type="Gene3D" id="3.20.20.300">
    <property type="entry name" value="Glycoside hydrolase, family 3, N-terminal domain"/>
    <property type="match status" value="1"/>
</dbReference>
<comment type="catalytic activity">
    <reaction evidence="1">
        <text>Hydrolysis of terminal non-reducing N-acetyl-D-hexosamine residues in N-acetyl-beta-D-hexosaminides.</text>
        <dbReference type="EC" id="3.2.1.52"/>
    </reaction>
</comment>
<dbReference type="AlphaFoldDB" id="A0A849JT44"/>
<dbReference type="InterPro" id="IPR017853">
    <property type="entry name" value="GH"/>
</dbReference>
<accession>A0A849JT44</accession>
<dbReference type="GO" id="GO:0005975">
    <property type="term" value="P:carbohydrate metabolic process"/>
    <property type="evidence" value="ECO:0007669"/>
    <property type="project" value="InterPro"/>
</dbReference>
<dbReference type="Pfam" id="PF00933">
    <property type="entry name" value="Glyco_hydro_3"/>
    <property type="match status" value="1"/>
</dbReference>
<comment type="caution">
    <text evidence="9">The sequence shown here is derived from an EMBL/GenBank/DDBJ whole genome shotgun (WGS) entry which is preliminary data.</text>
</comment>
<dbReference type="PANTHER" id="PTHR30480:SF13">
    <property type="entry name" value="BETA-HEXOSAMINIDASE"/>
    <property type="match status" value="1"/>
</dbReference>
<dbReference type="InterPro" id="IPR019800">
    <property type="entry name" value="Glyco_hydro_3_AS"/>
</dbReference>
<comment type="similarity">
    <text evidence="2">Belongs to the glycosyl hydrolase 3 family.</text>
</comment>
<dbReference type="PROSITE" id="PS00775">
    <property type="entry name" value="GLYCOSYL_HYDROL_F3"/>
    <property type="match status" value="1"/>
</dbReference>
<dbReference type="PANTHER" id="PTHR30480">
    <property type="entry name" value="BETA-HEXOSAMINIDASE-RELATED"/>
    <property type="match status" value="1"/>
</dbReference>
<evidence type="ECO:0000256" key="5">
    <source>
        <dbReference type="ARBA" id="ARBA00023295"/>
    </source>
</evidence>
<gene>
    <name evidence="9" type="ORF">HLI28_03345</name>
</gene>
<evidence type="ECO:0000256" key="6">
    <source>
        <dbReference type="SAM" id="MobiDB-lite"/>
    </source>
</evidence>
<keyword evidence="10" id="KW-1185">Reference proteome</keyword>
<evidence type="ECO:0000256" key="7">
    <source>
        <dbReference type="SAM" id="SignalP"/>
    </source>
</evidence>
<dbReference type="InterPro" id="IPR050226">
    <property type="entry name" value="NagZ_Beta-hexosaminidase"/>
</dbReference>
<evidence type="ECO:0000313" key="10">
    <source>
        <dbReference type="Proteomes" id="UP000557204"/>
    </source>
</evidence>
<organism evidence="9 10">
    <name type="scientific">Isoptericola sediminis</name>
    <dbReference type="NCBI Taxonomy" id="2733572"/>
    <lineage>
        <taxon>Bacteria</taxon>
        <taxon>Bacillati</taxon>
        <taxon>Actinomycetota</taxon>
        <taxon>Actinomycetes</taxon>
        <taxon>Micrococcales</taxon>
        <taxon>Promicromonosporaceae</taxon>
        <taxon>Isoptericola</taxon>
    </lineage>
</organism>
<feature type="region of interest" description="Disordered" evidence="6">
    <location>
        <begin position="23"/>
        <end position="74"/>
    </location>
</feature>
<dbReference type="GO" id="GO:0004563">
    <property type="term" value="F:beta-N-acetylhexosaminidase activity"/>
    <property type="evidence" value="ECO:0007669"/>
    <property type="project" value="UniProtKB-EC"/>
</dbReference>
<dbReference type="InterPro" id="IPR036962">
    <property type="entry name" value="Glyco_hydro_3_N_sf"/>
</dbReference>
<reference evidence="9 10" key="1">
    <citation type="submission" date="2020-05" db="EMBL/GenBank/DDBJ databases">
        <title>Genome sequence of Isoptericola sp. JC619 isolated from Chilika lagoon, India.</title>
        <authorList>
            <person name="Kumar D."/>
            <person name="Appam K."/>
            <person name="Gandham S."/>
            <person name="Uppada J."/>
            <person name="Sasikala C."/>
            <person name="Venkata Ramana C."/>
        </authorList>
    </citation>
    <scope>NUCLEOTIDE SEQUENCE [LARGE SCALE GENOMIC DNA]</scope>
    <source>
        <strain evidence="9 10">JC619</strain>
    </source>
</reference>
<dbReference type="RefSeq" id="WP_171246096.1">
    <property type="nucleotide sequence ID" value="NZ_JABFAJ010000006.1"/>
</dbReference>
<dbReference type="SUPFAM" id="SSF51445">
    <property type="entry name" value="(Trans)glycosidases"/>
    <property type="match status" value="1"/>
</dbReference>
<evidence type="ECO:0000256" key="3">
    <source>
        <dbReference type="ARBA" id="ARBA00012663"/>
    </source>
</evidence>
<feature type="compositionally biased region" description="Low complexity" evidence="6">
    <location>
        <begin position="60"/>
        <end position="70"/>
    </location>
</feature>
<proteinExistence type="inferred from homology"/>
<feature type="compositionally biased region" description="Low complexity" evidence="6">
    <location>
        <begin position="23"/>
        <end position="50"/>
    </location>
</feature>
<keyword evidence="4 9" id="KW-0378">Hydrolase</keyword>
<dbReference type="EMBL" id="JABFAJ010000006">
    <property type="protein sequence ID" value="NNU26576.1"/>
    <property type="molecule type" value="Genomic_DNA"/>
</dbReference>
<evidence type="ECO:0000256" key="1">
    <source>
        <dbReference type="ARBA" id="ARBA00001231"/>
    </source>
</evidence>
<evidence type="ECO:0000313" key="9">
    <source>
        <dbReference type="EMBL" id="NNU26576.1"/>
    </source>
</evidence>
<sequence>MTPTSRWTTAVLTTAVLALAACSTPGTTPTPSAGPWESSAGPTPSGTPSASPRPSPSPTPSASSTPGAAAEGRTDADDALAGMPLEEKVGQLLVVGAPVAEGGVHAPTRTAVVDHHVGNVFLHGRSEAGLAATRELVDAYRALAPSSAPPMLVATDQEGGAVQVLRGAGFSEIPAATRQATWPRARLERLATRWGTELADAGVDLNLAPVMDLVPAGNQQANAPIGYFSRNYGNTARSVVDGATAFSAGMQSAGVEPVIKHFPGLGRVTENTDTTASVVDDTITAGSKDVEVFAAGIDAGARFVMLSNAVYSRIDPDQQATFSPAVVAILRDDLAFDGVVMTDDVSAAAAVDDVAPADRAVAAVEAGVDLVLASADPSVVPAMADALVERAREDPEFAAQVDASVARVLAAKAD</sequence>
<evidence type="ECO:0000256" key="2">
    <source>
        <dbReference type="ARBA" id="ARBA00005336"/>
    </source>
</evidence>
<protein>
    <recommendedName>
        <fullName evidence="3">beta-N-acetylhexosaminidase</fullName>
        <ecNumber evidence="3">3.2.1.52</ecNumber>
    </recommendedName>
</protein>
<name>A0A849JT44_9MICO</name>
<dbReference type="InterPro" id="IPR001764">
    <property type="entry name" value="Glyco_hydro_3_N"/>
</dbReference>
<dbReference type="GO" id="GO:0009254">
    <property type="term" value="P:peptidoglycan turnover"/>
    <property type="evidence" value="ECO:0007669"/>
    <property type="project" value="TreeGrafter"/>
</dbReference>
<dbReference type="PROSITE" id="PS51257">
    <property type="entry name" value="PROKAR_LIPOPROTEIN"/>
    <property type="match status" value="1"/>
</dbReference>
<keyword evidence="7" id="KW-0732">Signal</keyword>
<keyword evidence="5" id="KW-0326">Glycosidase</keyword>
<evidence type="ECO:0000259" key="8">
    <source>
        <dbReference type="Pfam" id="PF00933"/>
    </source>
</evidence>
<feature type="domain" description="Glycoside hydrolase family 3 N-terminal" evidence="8">
    <location>
        <begin position="85"/>
        <end position="410"/>
    </location>
</feature>
<feature type="signal peptide" evidence="7">
    <location>
        <begin position="1"/>
        <end position="20"/>
    </location>
</feature>
<dbReference type="Proteomes" id="UP000557204">
    <property type="component" value="Unassembled WGS sequence"/>
</dbReference>
<evidence type="ECO:0000256" key="4">
    <source>
        <dbReference type="ARBA" id="ARBA00022801"/>
    </source>
</evidence>
<dbReference type="EC" id="3.2.1.52" evidence="3"/>